<feature type="domain" description="SET" evidence="19">
    <location>
        <begin position="1249"/>
        <end position="1366"/>
    </location>
</feature>
<evidence type="ECO:0000256" key="5">
    <source>
        <dbReference type="ARBA" id="ARBA00022679"/>
    </source>
</evidence>
<comment type="caution">
    <text evidence="21">The sequence shown here is derived from an EMBL/GenBank/DDBJ whole genome shotgun (WGS) entry which is preliminary data.</text>
</comment>
<dbReference type="Pfam" id="PF00856">
    <property type="entry name" value="SET"/>
    <property type="match status" value="1"/>
</dbReference>
<evidence type="ECO:0000256" key="12">
    <source>
        <dbReference type="ARBA" id="ARBA00030093"/>
    </source>
</evidence>
<comment type="catalytic activity">
    <reaction evidence="13">
        <text>L-lysyl(4)-[histone H3] + 3 S-adenosyl-L-methionine = N(6),N(6),N(6)-trimethyl-L-lysyl(4)-[histone H3] + 3 S-adenosyl-L-homocysteine + 3 H(+)</text>
        <dbReference type="Rhea" id="RHEA:60260"/>
        <dbReference type="Rhea" id="RHEA-COMP:15537"/>
        <dbReference type="Rhea" id="RHEA-COMP:15547"/>
        <dbReference type="ChEBI" id="CHEBI:15378"/>
        <dbReference type="ChEBI" id="CHEBI:29969"/>
        <dbReference type="ChEBI" id="CHEBI:57856"/>
        <dbReference type="ChEBI" id="CHEBI:59789"/>
        <dbReference type="ChEBI" id="CHEBI:61961"/>
        <dbReference type="EC" id="2.1.1.354"/>
    </reaction>
</comment>
<dbReference type="STRING" id="90262.A0A1X2II21"/>
<evidence type="ECO:0000256" key="4">
    <source>
        <dbReference type="ARBA" id="ARBA00022603"/>
    </source>
</evidence>
<evidence type="ECO:0000256" key="7">
    <source>
        <dbReference type="ARBA" id="ARBA00022853"/>
    </source>
</evidence>
<evidence type="ECO:0000259" key="19">
    <source>
        <dbReference type="PROSITE" id="PS50280"/>
    </source>
</evidence>
<evidence type="ECO:0000313" key="22">
    <source>
        <dbReference type="Proteomes" id="UP000193560"/>
    </source>
</evidence>
<evidence type="ECO:0000256" key="8">
    <source>
        <dbReference type="ARBA" id="ARBA00022884"/>
    </source>
</evidence>
<name>A0A1X2II21_9FUNG</name>
<keyword evidence="10" id="KW-0804">Transcription</keyword>
<feature type="compositionally biased region" description="Polar residues" evidence="17">
    <location>
        <begin position="1032"/>
        <end position="1048"/>
    </location>
</feature>
<keyword evidence="4" id="KW-0489">Methyltransferase</keyword>
<evidence type="ECO:0000259" key="20">
    <source>
        <dbReference type="PROSITE" id="PS50868"/>
    </source>
</evidence>
<dbReference type="InterPro" id="IPR024657">
    <property type="entry name" value="COMPASS_Set1_N-SET"/>
</dbReference>
<keyword evidence="11" id="KW-0539">Nucleus</keyword>
<dbReference type="InterPro" id="IPR001214">
    <property type="entry name" value="SET_dom"/>
</dbReference>
<feature type="region of interest" description="Disordered" evidence="17">
    <location>
        <begin position="336"/>
        <end position="371"/>
    </location>
</feature>
<dbReference type="InterPro" id="IPR037841">
    <property type="entry name" value="SET_SETD1A/B"/>
</dbReference>
<feature type="compositionally biased region" description="Polar residues" evidence="17">
    <location>
        <begin position="761"/>
        <end position="792"/>
    </location>
</feature>
<keyword evidence="8 16" id="KW-0694">RNA-binding</keyword>
<dbReference type="InterPro" id="IPR044570">
    <property type="entry name" value="Set1-like"/>
</dbReference>
<feature type="region of interest" description="Disordered" evidence="17">
    <location>
        <begin position="274"/>
        <end position="322"/>
    </location>
</feature>
<dbReference type="PANTHER" id="PTHR45814:SF2">
    <property type="entry name" value="HISTONE-LYSINE N-METHYLTRANSFERASE SETD1"/>
    <property type="match status" value="1"/>
</dbReference>
<evidence type="ECO:0000256" key="9">
    <source>
        <dbReference type="ARBA" id="ARBA00023015"/>
    </source>
</evidence>
<reference evidence="21 22" key="1">
    <citation type="submission" date="2016-07" db="EMBL/GenBank/DDBJ databases">
        <title>Pervasive Adenine N6-methylation of Active Genes in Fungi.</title>
        <authorList>
            <consortium name="DOE Joint Genome Institute"/>
            <person name="Mondo S.J."/>
            <person name="Dannebaum R.O."/>
            <person name="Kuo R.C."/>
            <person name="Labutti K."/>
            <person name="Haridas S."/>
            <person name="Kuo A."/>
            <person name="Salamov A."/>
            <person name="Ahrendt S.R."/>
            <person name="Lipzen A."/>
            <person name="Sullivan W."/>
            <person name="Andreopoulos W.B."/>
            <person name="Clum A."/>
            <person name="Lindquist E."/>
            <person name="Daum C."/>
            <person name="Ramamoorthy G.K."/>
            <person name="Gryganskyi A."/>
            <person name="Culley D."/>
            <person name="Magnuson J.K."/>
            <person name="James T.Y."/>
            <person name="O'Malley M.A."/>
            <person name="Stajich J.E."/>
            <person name="Spatafora J.W."/>
            <person name="Visel A."/>
            <person name="Grigoriev I.V."/>
        </authorList>
    </citation>
    <scope>NUCLEOTIDE SEQUENCE [LARGE SCALE GENOMIC DNA]</scope>
    <source>
        <strain evidence="21 22">NRRL 1336</strain>
    </source>
</reference>
<dbReference type="InterPro" id="IPR035979">
    <property type="entry name" value="RBD_domain_sf"/>
</dbReference>
<evidence type="ECO:0000256" key="3">
    <source>
        <dbReference type="ARBA" id="ARBA00015839"/>
    </source>
</evidence>
<feature type="compositionally biased region" description="Basic residues" evidence="17">
    <location>
        <begin position="977"/>
        <end position="986"/>
    </location>
</feature>
<dbReference type="SMART" id="SM00317">
    <property type="entry name" value="SET"/>
    <property type="match status" value="1"/>
</dbReference>
<evidence type="ECO:0000256" key="1">
    <source>
        <dbReference type="ARBA" id="ARBA00004123"/>
    </source>
</evidence>
<accession>A0A1X2II21</accession>
<sequence length="1388" mass="155487">MPSLEPKRPANTYDSAVSISTSKSNTITYGGQTEQDFQGQLQHDGSTNLVTSPQDPRLEYSNYGKCSSKGMRSYRNRLALVHFEFDEHSLGQKPLTTVLLTNLSPMTTEAQITTYLSVYGQVERVEIEKHPATGGSLGIASVGFGGNGQVAATKAVNPGNRRRMGSANNIKIEHDPTGDKLKAAVANAYSSNEDISATTESAAKSISFYNNMASTRTPLSITHHEEGEINDRGRDRDFSRWLKNGINYRYQRSRDYPEDHDYYDDRYDDCANNGTSYSTPSYTTTSHPAMPMPSTSTSPPAPTTSSSSYNSKNRSKDSFEPTSPFLNSRWNQLLHPQYPGSELNSKHSNRRRSRSRSIGRDSSSYCKKGSSSASRLHYDWDWRRKHSDIRASRESKHPDQDSHLTIDNLPSLVISRKELPFVRGVLEELRKAFYHRGLLDVYHDSEDWYIVFDSLNTAKRILIEMEGQSILGYSLNITLQDPSTTTELSTAHQGSAQQMGLEESLTPSSATSISLPISSPKANSVAASSSTTTSNKLSTNCEPILTKHDKARHQLVNGAPFTKSNEYSITASCKSPTTTEMNSATKSLQDAYGNVRDHAKQLLLDQLADMFLKDLKNRVVGPCIYDFLNPALYKKALEQSTKRMNSGSKTTTNRADLYEDVSGIYSKNPSLSESPSTLSYMEYSYSKMISTRQGSISIGSSLTHTNTDSTTKSLYSPSAHIHTIKQENDSFFSLPKSEENTNEDPLPSFNKLPKFKKRSNDSPTIKSFSNNYQHHPRQTHSPNYGNGNGDTSTLYDDYSYNNYNRYAHRSYANQGKESRGLMLSASRKQSKATTTLPHSAKLAQSNTTFFSSSEEGEYQSGASASSDQEMDNAATRRKGTVTVTMDRKKPRRLRDYLSDEEDEFDQGVHDAFLRQLHQEDTAENDGHSLIVKKGEQKSKRDNDWNALNRGCFIVDNGNSDGEYGDDEENGNNGIQRLLKKQRRRRNSSQLYSSGKNHHRSSLAAEWLEVMGGGSDLCTTSNSNGRKRRKRGTSLQQHKTNKIKNSTGEYDQVELTDSMESSEDDNMGTGKKHRVQKNSGDHGIMKASTFDKETYERMLLAPDSSDDNVDGIDETGKIIMNCNAWRNTSDIPPDWDPFRQAKDGEDFDFLRLVILEKLGLDYTSETNKVAERTCGGSARSRGYYVISDAEKATYLPKNTAVLDTSCMTGRLSSRTNRVNNRRFVVGMVMQKKVMADSDILKFNQLKGRKKQLRFAKSPIHDWGLYAEEHIDMNDMVIEYVGEVIRQQVAEEREKAYERCGIGSSYLFRVDDDIVIDATKKGSIARFINHCCSPNCSAKIITVDKQKKIVIYANRDIEPGEEITYDYKFPLEADKIPCLCGSKSCKGSLN</sequence>
<dbReference type="Gene3D" id="2.170.270.10">
    <property type="entry name" value="SET domain"/>
    <property type="match status" value="1"/>
</dbReference>
<evidence type="ECO:0000256" key="10">
    <source>
        <dbReference type="ARBA" id="ARBA00023163"/>
    </source>
</evidence>
<feature type="region of interest" description="Disordered" evidence="17">
    <location>
        <begin position="510"/>
        <end position="534"/>
    </location>
</feature>
<comment type="catalytic activity">
    <reaction evidence="14">
        <text>N(6)-methyl-L-lysyl(4)-[histone H3] + S-adenosyl-L-methionine = N(6),N(6)-dimethyl-L-lysyl(4)-[histone H3] + S-adenosyl-L-homocysteine + H(+)</text>
        <dbReference type="Rhea" id="RHEA:60268"/>
        <dbReference type="Rhea" id="RHEA-COMP:15540"/>
        <dbReference type="Rhea" id="RHEA-COMP:15543"/>
        <dbReference type="ChEBI" id="CHEBI:15378"/>
        <dbReference type="ChEBI" id="CHEBI:57856"/>
        <dbReference type="ChEBI" id="CHEBI:59789"/>
        <dbReference type="ChEBI" id="CHEBI:61929"/>
        <dbReference type="ChEBI" id="CHEBI:61976"/>
    </reaction>
</comment>
<dbReference type="GO" id="GO:0048188">
    <property type="term" value="C:Set1C/COMPASS complex"/>
    <property type="evidence" value="ECO:0007669"/>
    <property type="project" value="InterPro"/>
</dbReference>
<gene>
    <name evidence="21" type="ORF">BCR42DRAFT_413747</name>
</gene>
<dbReference type="InterPro" id="IPR003616">
    <property type="entry name" value="Post-SET_dom"/>
</dbReference>
<evidence type="ECO:0000256" key="2">
    <source>
        <dbReference type="ARBA" id="ARBA00012182"/>
    </source>
</evidence>
<dbReference type="InterPro" id="IPR046341">
    <property type="entry name" value="SET_dom_sf"/>
</dbReference>
<evidence type="ECO:0000256" key="14">
    <source>
        <dbReference type="ARBA" id="ARBA00047583"/>
    </source>
</evidence>
<feature type="compositionally biased region" description="Polar residues" evidence="17">
    <location>
        <begin position="831"/>
        <end position="853"/>
    </location>
</feature>
<feature type="region of interest" description="Disordered" evidence="17">
    <location>
        <begin position="734"/>
        <end position="792"/>
    </location>
</feature>
<evidence type="ECO:0000256" key="16">
    <source>
        <dbReference type="PROSITE-ProRule" id="PRU00176"/>
    </source>
</evidence>
<dbReference type="SMART" id="SM01291">
    <property type="entry name" value="N-SET"/>
    <property type="match status" value="1"/>
</dbReference>
<feature type="region of interest" description="Disordered" evidence="17">
    <location>
        <begin position="977"/>
        <end position="999"/>
    </location>
</feature>
<evidence type="ECO:0000256" key="15">
    <source>
        <dbReference type="ARBA" id="ARBA00049129"/>
    </source>
</evidence>
<evidence type="ECO:0000256" key="6">
    <source>
        <dbReference type="ARBA" id="ARBA00022691"/>
    </source>
</evidence>
<evidence type="ECO:0000313" key="21">
    <source>
        <dbReference type="EMBL" id="ORZ17009.1"/>
    </source>
</evidence>
<dbReference type="CDD" id="cd19169">
    <property type="entry name" value="SET_SETD1"/>
    <property type="match status" value="1"/>
</dbReference>
<feature type="region of interest" description="Disordered" evidence="17">
    <location>
        <begin position="812"/>
        <end position="885"/>
    </location>
</feature>
<feature type="domain" description="RRM" evidence="18">
    <location>
        <begin position="96"/>
        <end position="188"/>
    </location>
</feature>
<feature type="domain" description="Post-SET" evidence="20">
    <location>
        <begin position="1372"/>
        <end position="1388"/>
    </location>
</feature>
<dbReference type="PROSITE" id="PS50280">
    <property type="entry name" value="SET"/>
    <property type="match status" value="1"/>
</dbReference>
<dbReference type="GO" id="GO:0003723">
    <property type="term" value="F:RNA binding"/>
    <property type="evidence" value="ECO:0007669"/>
    <property type="project" value="UniProtKB-UniRule"/>
</dbReference>
<feature type="region of interest" description="Disordered" evidence="17">
    <location>
        <begin position="1017"/>
        <end position="1083"/>
    </location>
</feature>
<keyword evidence="7" id="KW-0156">Chromatin regulator</keyword>
<keyword evidence="9" id="KW-0805">Transcription regulation</keyword>
<dbReference type="OrthoDB" id="308383at2759"/>
<dbReference type="Pfam" id="PF11764">
    <property type="entry name" value="N-SET"/>
    <property type="match status" value="1"/>
</dbReference>
<evidence type="ECO:0000259" key="18">
    <source>
        <dbReference type="PROSITE" id="PS50102"/>
    </source>
</evidence>
<dbReference type="PROSITE" id="PS50102">
    <property type="entry name" value="RRM"/>
    <property type="match status" value="1"/>
</dbReference>
<keyword evidence="22" id="KW-1185">Reference proteome</keyword>
<feature type="compositionally biased region" description="Low complexity" evidence="17">
    <location>
        <begin position="360"/>
        <end position="371"/>
    </location>
</feature>
<dbReference type="InterPro" id="IPR012677">
    <property type="entry name" value="Nucleotide-bd_a/b_plait_sf"/>
</dbReference>
<dbReference type="PROSITE" id="PS50868">
    <property type="entry name" value="POST_SET"/>
    <property type="match status" value="1"/>
</dbReference>
<evidence type="ECO:0000256" key="13">
    <source>
        <dbReference type="ARBA" id="ARBA00047571"/>
    </source>
</evidence>
<dbReference type="Proteomes" id="UP000193560">
    <property type="component" value="Unassembled WGS sequence"/>
</dbReference>
<dbReference type="GO" id="GO:0032259">
    <property type="term" value="P:methylation"/>
    <property type="evidence" value="ECO:0007669"/>
    <property type="project" value="UniProtKB-KW"/>
</dbReference>
<keyword evidence="6" id="KW-0949">S-adenosyl-L-methionine</keyword>
<dbReference type="EMBL" id="MCGE01000010">
    <property type="protein sequence ID" value="ORZ17009.1"/>
    <property type="molecule type" value="Genomic_DNA"/>
</dbReference>
<dbReference type="SUPFAM" id="SSF82199">
    <property type="entry name" value="SET domain"/>
    <property type="match status" value="1"/>
</dbReference>
<dbReference type="PANTHER" id="PTHR45814">
    <property type="entry name" value="HISTONE-LYSINE N-METHYLTRANSFERASE SETD1"/>
    <property type="match status" value="1"/>
</dbReference>
<feature type="compositionally biased region" description="Low complexity" evidence="17">
    <location>
        <begin position="275"/>
        <end position="308"/>
    </location>
</feature>
<dbReference type="SMART" id="SM00508">
    <property type="entry name" value="PostSET"/>
    <property type="match status" value="1"/>
</dbReference>
<dbReference type="InterPro" id="IPR000504">
    <property type="entry name" value="RRM_dom"/>
</dbReference>
<feature type="compositionally biased region" description="Basic residues" evidence="17">
    <location>
        <begin position="347"/>
        <end position="357"/>
    </location>
</feature>
<keyword evidence="5" id="KW-0808">Transferase</keyword>
<dbReference type="Gene3D" id="3.30.70.330">
    <property type="match status" value="1"/>
</dbReference>
<dbReference type="SUPFAM" id="SSF54928">
    <property type="entry name" value="RNA-binding domain, RBD"/>
    <property type="match status" value="1"/>
</dbReference>
<protein>
    <recommendedName>
        <fullName evidence="3">Histone-lysine N-methyltransferase, H3 lysine-4 specific</fullName>
        <ecNumber evidence="2">2.1.1.354</ecNumber>
    </recommendedName>
    <alternativeName>
        <fullName evidence="12">SET domain-containing protein 1</fullName>
    </alternativeName>
</protein>
<evidence type="ECO:0000256" key="17">
    <source>
        <dbReference type="SAM" id="MobiDB-lite"/>
    </source>
</evidence>
<proteinExistence type="predicted"/>
<evidence type="ECO:0000256" key="11">
    <source>
        <dbReference type="ARBA" id="ARBA00023242"/>
    </source>
</evidence>
<comment type="catalytic activity">
    <reaction evidence="15">
        <text>N(6),N(6)-dimethyl-L-lysyl(4)-[histone H3] + S-adenosyl-L-methionine = N(6),N(6),N(6)-trimethyl-L-lysyl(4)-[histone H3] + S-adenosyl-L-homocysteine + H(+)</text>
        <dbReference type="Rhea" id="RHEA:60272"/>
        <dbReference type="Rhea" id="RHEA-COMP:15537"/>
        <dbReference type="Rhea" id="RHEA-COMP:15540"/>
        <dbReference type="ChEBI" id="CHEBI:15378"/>
        <dbReference type="ChEBI" id="CHEBI:57856"/>
        <dbReference type="ChEBI" id="CHEBI:59789"/>
        <dbReference type="ChEBI" id="CHEBI:61961"/>
        <dbReference type="ChEBI" id="CHEBI:61976"/>
    </reaction>
</comment>
<organism evidence="21 22">
    <name type="scientific">Absidia repens</name>
    <dbReference type="NCBI Taxonomy" id="90262"/>
    <lineage>
        <taxon>Eukaryota</taxon>
        <taxon>Fungi</taxon>
        <taxon>Fungi incertae sedis</taxon>
        <taxon>Mucoromycota</taxon>
        <taxon>Mucoromycotina</taxon>
        <taxon>Mucoromycetes</taxon>
        <taxon>Mucorales</taxon>
        <taxon>Cunninghamellaceae</taxon>
        <taxon>Absidia</taxon>
    </lineage>
</organism>
<dbReference type="GO" id="GO:0140999">
    <property type="term" value="F:histone H3K4 trimethyltransferase activity"/>
    <property type="evidence" value="ECO:0007669"/>
    <property type="project" value="UniProtKB-EC"/>
</dbReference>
<comment type="subcellular location">
    <subcellularLocation>
        <location evidence="1">Nucleus</location>
    </subcellularLocation>
</comment>
<dbReference type="EC" id="2.1.1.354" evidence="2"/>